<feature type="transmembrane region" description="Helical" evidence="5">
    <location>
        <begin position="176"/>
        <end position="201"/>
    </location>
</feature>
<comment type="subcellular location">
    <subcellularLocation>
        <location evidence="1">Membrane</location>
        <topology evidence="1">Multi-pass membrane protein</topology>
    </subcellularLocation>
</comment>
<evidence type="ECO:0000256" key="1">
    <source>
        <dbReference type="ARBA" id="ARBA00004141"/>
    </source>
</evidence>
<feature type="transmembrane region" description="Helical" evidence="5">
    <location>
        <begin position="60"/>
        <end position="85"/>
    </location>
</feature>
<dbReference type="Proteomes" id="UP001500908">
    <property type="component" value="Unassembled WGS sequence"/>
</dbReference>
<dbReference type="PANTHER" id="PTHR43229:SF2">
    <property type="entry name" value="NODULATION PROTEIN J"/>
    <property type="match status" value="1"/>
</dbReference>
<sequence length="283" mass="30196">MNTTTNAVRAGAWRGWVEFRQSLTNAQDLLGYFLMPAVFLVISFSVGGETIPGTQIPAGALIMAGAVGFLVFIAGGMTVAQILAMEREDGTLLRSKAVPQGMLGYFVGKTCYMLLMTTLGVAIIVVPPVLLIDGFAVQGVAGWFHLVWVCLLGLFATVPIGAAIGSLISNPRMIGLVMLPFMALAMASGIFFPITAMPGWVQTLVQVFPVYWLGLGARSALLPAEAAQVELAGSWQHLEIAGVLGLWGVVGFLVAPVLLRRMARRESGSRVAQARTRAMNRPY</sequence>
<protein>
    <submittedName>
        <fullName evidence="7">ABC transporter permease</fullName>
    </submittedName>
</protein>
<dbReference type="Pfam" id="PF01061">
    <property type="entry name" value="ABC2_membrane"/>
    <property type="match status" value="1"/>
</dbReference>
<dbReference type="InterPro" id="IPR051784">
    <property type="entry name" value="Nod_factor_ABC_transporter"/>
</dbReference>
<dbReference type="EMBL" id="BAABDD010000006">
    <property type="protein sequence ID" value="GAA3737817.1"/>
    <property type="molecule type" value="Genomic_DNA"/>
</dbReference>
<name>A0ABP7FK46_9ACTN</name>
<evidence type="ECO:0000256" key="2">
    <source>
        <dbReference type="ARBA" id="ARBA00022692"/>
    </source>
</evidence>
<comment type="caution">
    <text evidence="7">The sequence shown here is derived from an EMBL/GenBank/DDBJ whole genome shotgun (WGS) entry which is preliminary data.</text>
</comment>
<keyword evidence="2 5" id="KW-0812">Transmembrane</keyword>
<gene>
    <name evidence="7" type="ORF">GCM10022402_17190</name>
</gene>
<organism evidence="7 8">
    <name type="scientific">Salinactinospora qingdaonensis</name>
    <dbReference type="NCBI Taxonomy" id="702744"/>
    <lineage>
        <taxon>Bacteria</taxon>
        <taxon>Bacillati</taxon>
        <taxon>Actinomycetota</taxon>
        <taxon>Actinomycetes</taxon>
        <taxon>Streptosporangiales</taxon>
        <taxon>Nocardiopsidaceae</taxon>
        <taxon>Salinactinospora</taxon>
    </lineage>
</organism>
<dbReference type="RefSeq" id="WP_344969305.1">
    <property type="nucleotide sequence ID" value="NZ_BAABDD010000006.1"/>
</dbReference>
<evidence type="ECO:0000313" key="8">
    <source>
        <dbReference type="Proteomes" id="UP001500908"/>
    </source>
</evidence>
<accession>A0ABP7FK46</accession>
<proteinExistence type="predicted"/>
<keyword evidence="3 5" id="KW-1133">Transmembrane helix</keyword>
<evidence type="ECO:0000256" key="3">
    <source>
        <dbReference type="ARBA" id="ARBA00022989"/>
    </source>
</evidence>
<evidence type="ECO:0000313" key="7">
    <source>
        <dbReference type="EMBL" id="GAA3737817.1"/>
    </source>
</evidence>
<dbReference type="PANTHER" id="PTHR43229">
    <property type="entry name" value="NODULATION PROTEIN J"/>
    <property type="match status" value="1"/>
</dbReference>
<evidence type="ECO:0000259" key="6">
    <source>
        <dbReference type="Pfam" id="PF01061"/>
    </source>
</evidence>
<feature type="transmembrane region" description="Helical" evidence="5">
    <location>
        <begin position="29"/>
        <end position="48"/>
    </location>
</feature>
<feature type="transmembrane region" description="Helical" evidence="5">
    <location>
        <begin position="106"/>
        <end position="131"/>
    </location>
</feature>
<feature type="transmembrane region" description="Helical" evidence="5">
    <location>
        <begin position="143"/>
        <end position="164"/>
    </location>
</feature>
<evidence type="ECO:0000256" key="4">
    <source>
        <dbReference type="ARBA" id="ARBA00023136"/>
    </source>
</evidence>
<dbReference type="InterPro" id="IPR013525">
    <property type="entry name" value="ABC2_TM"/>
</dbReference>
<evidence type="ECO:0000256" key="5">
    <source>
        <dbReference type="SAM" id="Phobius"/>
    </source>
</evidence>
<keyword evidence="4 5" id="KW-0472">Membrane</keyword>
<feature type="transmembrane region" description="Helical" evidence="5">
    <location>
        <begin position="240"/>
        <end position="259"/>
    </location>
</feature>
<keyword evidence="8" id="KW-1185">Reference proteome</keyword>
<feature type="domain" description="ABC-2 type transporter transmembrane" evidence="6">
    <location>
        <begin position="10"/>
        <end position="221"/>
    </location>
</feature>
<reference evidence="8" key="1">
    <citation type="journal article" date="2019" name="Int. J. Syst. Evol. Microbiol.">
        <title>The Global Catalogue of Microorganisms (GCM) 10K type strain sequencing project: providing services to taxonomists for standard genome sequencing and annotation.</title>
        <authorList>
            <consortium name="The Broad Institute Genomics Platform"/>
            <consortium name="The Broad Institute Genome Sequencing Center for Infectious Disease"/>
            <person name="Wu L."/>
            <person name="Ma J."/>
        </authorList>
    </citation>
    <scope>NUCLEOTIDE SEQUENCE [LARGE SCALE GENOMIC DNA]</scope>
    <source>
        <strain evidence="8">JCM 17137</strain>
    </source>
</reference>